<protein>
    <submittedName>
        <fullName evidence="7">2OG-Fe(II) oxygenase superfamily protein</fullName>
    </submittedName>
</protein>
<dbReference type="PANTHER" id="PTHR10209:SF881">
    <property type="entry name" value="FI07970P-RELATED"/>
    <property type="match status" value="1"/>
</dbReference>
<dbReference type="FunCoup" id="A0A165PIX3">
    <property type="interactions" value="4"/>
</dbReference>
<dbReference type="AlphaFoldDB" id="A0A165PIX3"/>
<evidence type="ECO:0000256" key="3">
    <source>
        <dbReference type="ARBA" id="ARBA00023002"/>
    </source>
</evidence>
<comment type="similarity">
    <text evidence="1 5">Belongs to the iron/ascorbate-dependent oxidoreductase family.</text>
</comment>
<evidence type="ECO:0000256" key="5">
    <source>
        <dbReference type="RuleBase" id="RU003682"/>
    </source>
</evidence>
<evidence type="ECO:0000256" key="2">
    <source>
        <dbReference type="ARBA" id="ARBA00022723"/>
    </source>
</evidence>
<dbReference type="GO" id="GO:0046872">
    <property type="term" value="F:metal ion binding"/>
    <property type="evidence" value="ECO:0007669"/>
    <property type="project" value="UniProtKB-KW"/>
</dbReference>
<dbReference type="GO" id="GO:0016491">
    <property type="term" value="F:oxidoreductase activity"/>
    <property type="evidence" value="ECO:0007669"/>
    <property type="project" value="UniProtKB-KW"/>
</dbReference>
<dbReference type="Pfam" id="PF14226">
    <property type="entry name" value="DIOX_N"/>
    <property type="match status" value="1"/>
</dbReference>
<keyword evidence="8" id="KW-1185">Reference proteome</keyword>
<dbReference type="PRINTS" id="PR00682">
    <property type="entry name" value="IPNSYNTHASE"/>
</dbReference>
<proteinExistence type="inferred from homology"/>
<dbReference type="PROSITE" id="PS51471">
    <property type="entry name" value="FE2OG_OXY"/>
    <property type="match status" value="1"/>
</dbReference>
<dbReference type="PANTHER" id="PTHR10209">
    <property type="entry name" value="OXIDOREDUCTASE, 2OG-FE II OXYGENASE FAMILY PROTEIN"/>
    <property type="match status" value="1"/>
</dbReference>
<dbReference type="Pfam" id="PF03171">
    <property type="entry name" value="2OG-FeII_Oxy"/>
    <property type="match status" value="1"/>
</dbReference>
<name>A0A165PIX3_9AGAM</name>
<keyword evidence="4 5" id="KW-0408">Iron</keyword>
<evidence type="ECO:0000313" key="8">
    <source>
        <dbReference type="Proteomes" id="UP000076761"/>
    </source>
</evidence>
<dbReference type="InterPro" id="IPR005123">
    <property type="entry name" value="Oxoglu/Fe-dep_dioxygenase_dom"/>
</dbReference>
<feature type="domain" description="Fe2OG dioxygenase" evidence="6">
    <location>
        <begin position="218"/>
        <end position="323"/>
    </location>
</feature>
<dbReference type="STRING" id="1314782.A0A165PIX3"/>
<keyword evidence="3 5" id="KW-0560">Oxidoreductase</keyword>
<dbReference type="InParanoid" id="A0A165PIX3"/>
<gene>
    <name evidence="7" type="ORF">NEOLEDRAFT_803227</name>
</gene>
<dbReference type="EMBL" id="KV425611">
    <property type="protein sequence ID" value="KZT21102.1"/>
    <property type="molecule type" value="Genomic_DNA"/>
</dbReference>
<dbReference type="SUPFAM" id="SSF51197">
    <property type="entry name" value="Clavaminate synthase-like"/>
    <property type="match status" value="1"/>
</dbReference>
<evidence type="ECO:0000313" key="7">
    <source>
        <dbReference type="EMBL" id="KZT21102.1"/>
    </source>
</evidence>
<dbReference type="Proteomes" id="UP000076761">
    <property type="component" value="Unassembled WGS sequence"/>
</dbReference>
<evidence type="ECO:0000256" key="4">
    <source>
        <dbReference type="ARBA" id="ARBA00023004"/>
    </source>
</evidence>
<keyword evidence="2 5" id="KW-0479">Metal-binding</keyword>
<dbReference type="InterPro" id="IPR044861">
    <property type="entry name" value="IPNS-like_FE2OG_OXY"/>
</dbReference>
<organism evidence="7 8">
    <name type="scientific">Neolentinus lepideus HHB14362 ss-1</name>
    <dbReference type="NCBI Taxonomy" id="1314782"/>
    <lineage>
        <taxon>Eukaryota</taxon>
        <taxon>Fungi</taxon>
        <taxon>Dikarya</taxon>
        <taxon>Basidiomycota</taxon>
        <taxon>Agaricomycotina</taxon>
        <taxon>Agaricomycetes</taxon>
        <taxon>Gloeophyllales</taxon>
        <taxon>Gloeophyllaceae</taxon>
        <taxon>Neolentinus</taxon>
    </lineage>
</organism>
<dbReference type="Gene3D" id="2.60.120.330">
    <property type="entry name" value="B-lactam Antibiotic, Isopenicillin N Synthase, Chain"/>
    <property type="match status" value="1"/>
</dbReference>
<reference evidence="7 8" key="1">
    <citation type="journal article" date="2016" name="Mol. Biol. Evol.">
        <title>Comparative Genomics of Early-Diverging Mushroom-Forming Fungi Provides Insights into the Origins of Lignocellulose Decay Capabilities.</title>
        <authorList>
            <person name="Nagy L.G."/>
            <person name="Riley R."/>
            <person name="Tritt A."/>
            <person name="Adam C."/>
            <person name="Daum C."/>
            <person name="Floudas D."/>
            <person name="Sun H."/>
            <person name="Yadav J.S."/>
            <person name="Pangilinan J."/>
            <person name="Larsson K.H."/>
            <person name="Matsuura K."/>
            <person name="Barry K."/>
            <person name="Labutti K."/>
            <person name="Kuo R."/>
            <person name="Ohm R.A."/>
            <person name="Bhattacharya S.S."/>
            <person name="Shirouzu T."/>
            <person name="Yoshinaga Y."/>
            <person name="Martin F.M."/>
            <person name="Grigoriev I.V."/>
            <person name="Hibbett D.S."/>
        </authorList>
    </citation>
    <scope>NUCLEOTIDE SEQUENCE [LARGE SCALE GENOMIC DNA]</scope>
    <source>
        <strain evidence="7 8">HHB14362 ss-1</strain>
    </source>
</reference>
<accession>A0A165PIX3</accession>
<sequence length="365" mass="41762">MATITFTEQRTTQQLKLRTAYGPVYRTVLNTPPRDCDDRDIPVIDISGIYGDLDQRKSVAQRIKAAATSLGFFYVKGHGIPDEIIANALAQSKLFFSQPTEIKDKVNQKRSKWFNGWNSRNSSHVSETESRDWRESFGMRYDPRYDSAVDDITTIPQEILAGFHAEEYVWEQTANLPDFKAGILDYWRACLALARRLIRIFALALDLPEDYFDKMTSHPDAAVALNYYPSQRELPKIDENTVSIGSHTDLQCFTILWQDDNGGLQVLNRDGQWINAKPVPGTFVINIGDYLMRITNDHFVSTVHRAKNVSTNERYSMPFFFGFNFNETCGVLPSCTDEEHPAKYEPISCEEWVRLRLAQTTQASE</sequence>
<dbReference type="InterPro" id="IPR027443">
    <property type="entry name" value="IPNS-like_sf"/>
</dbReference>
<dbReference type="InterPro" id="IPR026992">
    <property type="entry name" value="DIOX_N"/>
</dbReference>
<dbReference type="OrthoDB" id="288590at2759"/>
<evidence type="ECO:0000259" key="6">
    <source>
        <dbReference type="PROSITE" id="PS51471"/>
    </source>
</evidence>
<evidence type="ECO:0000256" key="1">
    <source>
        <dbReference type="ARBA" id="ARBA00008056"/>
    </source>
</evidence>